<dbReference type="InterPro" id="IPR019658">
    <property type="entry name" value="DUF2515"/>
</dbReference>
<gene>
    <name evidence="1" type="ORF">ACFFHF_22445</name>
</gene>
<protein>
    <submittedName>
        <fullName evidence="1">DUF2515 family protein</fullName>
    </submittedName>
</protein>
<evidence type="ECO:0000313" key="1">
    <source>
        <dbReference type="EMBL" id="MFC0477952.1"/>
    </source>
</evidence>
<dbReference type="Pfam" id="PF10720">
    <property type="entry name" value="DUF2515"/>
    <property type="match status" value="1"/>
</dbReference>
<name>A0ABV6KXA1_9BACI</name>
<comment type="caution">
    <text evidence="1">The sequence shown here is derived from an EMBL/GenBank/DDBJ whole genome shotgun (WGS) entry which is preliminary data.</text>
</comment>
<organism evidence="1 2">
    <name type="scientific">Robertmurraya beringensis</name>
    <dbReference type="NCBI Taxonomy" id="641660"/>
    <lineage>
        <taxon>Bacteria</taxon>
        <taxon>Bacillati</taxon>
        <taxon>Bacillota</taxon>
        <taxon>Bacilli</taxon>
        <taxon>Bacillales</taxon>
        <taxon>Bacillaceae</taxon>
        <taxon>Robertmurraya</taxon>
    </lineage>
</organism>
<dbReference type="Proteomes" id="UP001589738">
    <property type="component" value="Unassembled WGS sequence"/>
</dbReference>
<accession>A0ABV6KXA1</accession>
<dbReference type="EMBL" id="JBHLUU010000126">
    <property type="protein sequence ID" value="MFC0477952.1"/>
    <property type="molecule type" value="Genomic_DNA"/>
</dbReference>
<evidence type="ECO:0000313" key="2">
    <source>
        <dbReference type="Proteomes" id="UP001589738"/>
    </source>
</evidence>
<sequence>MNFSFIPFLGLLQEKISQWALPSIKRKEIYSLKEISMFSEQLNMFSPSPILYTDQKEKNIVAHITKETHAYNRNNITRTQAYYEFFIRNQEVHWSFLAHIVSRNGGYFMTDLMSSYLKDFLSDSQIKRYFLFLERSNAFIFQDAFPQLLLYEFSKRIGKPLFHLLSAFHVSSFMQPFWNEFYLKKNSNGITVAMIVNEQYMLEERVIKGIYHSTSLLQELPYKLQENLGFTTIFIPYKVSKKYRYRLSGKTVREFEQVKKRIELGKELYQILFEEPYISETIRFAHHYPHSGSRSDYWDFMFSKVENDHEKLFSPALESVWEDVTHQYTKKVDWFQQKNIDVLSFFNELPEVTTYDLTAVALRHYLLYNALDHITES</sequence>
<proteinExistence type="predicted"/>
<reference evidence="1 2" key="1">
    <citation type="submission" date="2024-09" db="EMBL/GenBank/DDBJ databases">
        <authorList>
            <person name="Sun Q."/>
            <person name="Mori K."/>
        </authorList>
    </citation>
    <scope>NUCLEOTIDE SEQUENCE [LARGE SCALE GENOMIC DNA]</scope>
    <source>
        <strain evidence="1 2">CGMCC 1.9126</strain>
    </source>
</reference>
<keyword evidence="2" id="KW-1185">Reference proteome</keyword>
<dbReference type="RefSeq" id="WP_377059109.1">
    <property type="nucleotide sequence ID" value="NZ_JBHLUU010000126.1"/>
</dbReference>